<dbReference type="Proteomes" id="UP000030645">
    <property type="component" value="Unassembled WGS sequence"/>
</dbReference>
<proteinExistence type="predicted"/>
<gene>
    <name evidence="3" type="ORF">L484_006330</name>
</gene>
<dbReference type="EMBL" id="KE345892">
    <property type="protein sequence ID" value="EXC19755.1"/>
    <property type="molecule type" value="Genomic_DNA"/>
</dbReference>
<protein>
    <recommendedName>
        <fullName evidence="2">EF-hand domain-containing protein</fullName>
    </recommendedName>
</protein>
<dbReference type="SUPFAM" id="SSF47473">
    <property type="entry name" value="EF-hand"/>
    <property type="match status" value="1"/>
</dbReference>
<evidence type="ECO:0000313" key="4">
    <source>
        <dbReference type="Proteomes" id="UP000030645"/>
    </source>
</evidence>
<keyword evidence="1" id="KW-0106">Calcium</keyword>
<name>W9S828_9ROSA</name>
<dbReference type="AlphaFoldDB" id="W9S828"/>
<reference evidence="4" key="1">
    <citation type="submission" date="2013-01" db="EMBL/GenBank/DDBJ databases">
        <title>Draft Genome Sequence of a Mulberry Tree, Morus notabilis C.K. Schneid.</title>
        <authorList>
            <person name="He N."/>
            <person name="Zhao S."/>
        </authorList>
    </citation>
    <scope>NUCLEOTIDE SEQUENCE</scope>
</reference>
<organism evidence="3 4">
    <name type="scientific">Morus notabilis</name>
    <dbReference type="NCBI Taxonomy" id="981085"/>
    <lineage>
        <taxon>Eukaryota</taxon>
        <taxon>Viridiplantae</taxon>
        <taxon>Streptophyta</taxon>
        <taxon>Embryophyta</taxon>
        <taxon>Tracheophyta</taxon>
        <taxon>Spermatophyta</taxon>
        <taxon>Magnoliopsida</taxon>
        <taxon>eudicotyledons</taxon>
        <taxon>Gunneridae</taxon>
        <taxon>Pentapetalae</taxon>
        <taxon>rosids</taxon>
        <taxon>fabids</taxon>
        <taxon>Rosales</taxon>
        <taxon>Moraceae</taxon>
        <taxon>Moreae</taxon>
        <taxon>Morus</taxon>
    </lineage>
</organism>
<dbReference type="Pfam" id="PF13405">
    <property type="entry name" value="EF-hand_6"/>
    <property type="match status" value="1"/>
</dbReference>
<accession>W9S828</accession>
<dbReference type="SMART" id="SM00054">
    <property type="entry name" value="EFh"/>
    <property type="match status" value="1"/>
</dbReference>
<dbReference type="InterPro" id="IPR011992">
    <property type="entry name" value="EF-hand-dom_pair"/>
</dbReference>
<dbReference type="GO" id="GO:0005509">
    <property type="term" value="F:calcium ion binding"/>
    <property type="evidence" value="ECO:0007669"/>
    <property type="project" value="InterPro"/>
</dbReference>
<keyword evidence="4" id="KW-1185">Reference proteome</keyword>
<evidence type="ECO:0000256" key="1">
    <source>
        <dbReference type="ARBA" id="ARBA00022837"/>
    </source>
</evidence>
<dbReference type="Gene3D" id="1.10.238.10">
    <property type="entry name" value="EF-hand"/>
    <property type="match status" value="1"/>
</dbReference>
<sequence>MTRLIFPVGKSDNDEQKENKARQGRNVSCGTNYRPVEAAWTKDHLTELFKSCDKDNDGMLSFQEVETAFRRLGPHNKLWAFFKAEKIDCHIKARKGMDFADLDNDERIDLRTELTDLVKVTLKLGYTIN</sequence>
<dbReference type="PROSITE" id="PS00018">
    <property type="entry name" value="EF_HAND_1"/>
    <property type="match status" value="1"/>
</dbReference>
<dbReference type="InterPro" id="IPR018247">
    <property type="entry name" value="EF_Hand_1_Ca_BS"/>
</dbReference>
<dbReference type="PROSITE" id="PS50222">
    <property type="entry name" value="EF_HAND_2"/>
    <property type="match status" value="1"/>
</dbReference>
<evidence type="ECO:0000313" key="3">
    <source>
        <dbReference type="EMBL" id="EXC19755.1"/>
    </source>
</evidence>
<dbReference type="InterPro" id="IPR002048">
    <property type="entry name" value="EF_hand_dom"/>
</dbReference>
<feature type="domain" description="EF-hand" evidence="2">
    <location>
        <begin position="40"/>
        <end position="75"/>
    </location>
</feature>
<evidence type="ECO:0000259" key="2">
    <source>
        <dbReference type="PROSITE" id="PS50222"/>
    </source>
</evidence>